<dbReference type="PANTHER" id="PTHR30489">
    <property type="entry name" value="LIPOPROTEIN-RELEASING SYSTEM TRANSMEMBRANE PROTEIN LOLE"/>
    <property type="match status" value="1"/>
</dbReference>
<evidence type="ECO:0000259" key="9">
    <source>
        <dbReference type="Pfam" id="PF12704"/>
    </source>
</evidence>
<feature type="transmembrane region" description="Helical" evidence="7">
    <location>
        <begin position="21"/>
        <end position="41"/>
    </location>
</feature>
<dbReference type="Pfam" id="PF02687">
    <property type="entry name" value="FtsX"/>
    <property type="match status" value="1"/>
</dbReference>
<dbReference type="OrthoDB" id="356133at2"/>
<evidence type="ECO:0000256" key="2">
    <source>
        <dbReference type="ARBA" id="ARBA00005236"/>
    </source>
</evidence>
<evidence type="ECO:0000256" key="4">
    <source>
        <dbReference type="ARBA" id="ARBA00022692"/>
    </source>
</evidence>
<evidence type="ECO:0000259" key="8">
    <source>
        <dbReference type="Pfam" id="PF02687"/>
    </source>
</evidence>
<evidence type="ECO:0000256" key="1">
    <source>
        <dbReference type="ARBA" id="ARBA00004651"/>
    </source>
</evidence>
<dbReference type="AlphaFoldDB" id="A0A372MK62"/>
<dbReference type="GO" id="GO:0044874">
    <property type="term" value="P:lipoprotein localization to outer membrane"/>
    <property type="evidence" value="ECO:0007669"/>
    <property type="project" value="TreeGrafter"/>
</dbReference>
<dbReference type="InterPro" id="IPR025857">
    <property type="entry name" value="MacB_PCD"/>
</dbReference>
<dbReference type="RefSeq" id="WP_117329508.1">
    <property type="nucleotide sequence ID" value="NZ_QUWK01000003.1"/>
</dbReference>
<evidence type="ECO:0000313" key="11">
    <source>
        <dbReference type="Proteomes" id="UP000264002"/>
    </source>
</evidence>
<protein>
    <submittedName>
        <fullName evidence="10">ABC transporter permease</fullName>
    </submittedName>
</protein>
<evidence type="ECO:0000256" key="6">
    <source>
        <dbReference type="ARBA" id="ARBA00023136"/>
    </source>
</evidence>
<proteinExistence type="inferred from homology"/>
<name>A0A372MK62_9SPIR</name>
<organism evidence="10 11">
    <name type="scientific">Sphaerochaeta halotolerans</name>
    <dbReference type="NCBI Taxonomy" id="2293840"/>
    <lineage>
        <taxon>Bacteria</taxon>
        <taxon>Pseudomonadati</taxon>
        <taxon>Spirochaetota</taxon>
        <taxon>Spirochaetia</taxon>
        <taxon>Spirochaetales</taxon>
        <taxon>Sphaerochaetaceae</taxon>
        <taxon>Sphaerochaeta</taxon>
    </lineage>
</organism>
<feature type="transmembrane region" description="Helical" evidence="7">
    <location>
        <begin position="318"/>
        <end position="346"/>
    </location>
</feature>
<evidence type="ECO:0000256" key="7">
    <source>
        <dbReference type="SAM" id="Phobius"/>
    </source>
</evidence>
<comment type="caution">
    <text evidence="10">The sequence shown here is derived from an EMBL/GenBank/DDBJ whole genome shotgun (WGS) entry which is preliminary data.</text>
</comment>
<feature type="transmembrane region" description="Helical" evidence="7">
    <location>
        <begin position="372"/>
        <end position="394"/>
    </location>
</feature>
<keyword evidence="11" id="KW-1185">Reference proteome</keyword>
<keyword evidence="4 7" id="KW-0812">Transmembrane</keyword>
<dbReference type="PANTHER" id="PTHR30489:SF0">
    <property type="entry name" value="LIPOPROTEIN-RELEASING SYSTEM TRANSMEMBRANE PROTEIN LOLE"/>
    <property type="match status" value="1"/>
</dbReference>
<dbReference type="InterPro" id="IPR003838">
    <property type="entry name" value="ABC3_permease_C"/>
</dbReference>
<evidence type="ECO:0000256" key="5">
    <source>
        <dbReference type="ARBA" id="ARBA00022989"/>
    </source>
</evidence>
<evidence type="ECO:0000256" key="3">
    <source>
        <dbReference type="ARBA" id="ARBA00022475"/>
    </source>
</evidence>
<evidence type="ECO:0000313" key="10">
    <source>
        <dbReference type="EMBL" id="RFU95560.1"/>
    </source>
</evidence>
<sequence length="411" mass="45255">MTIKLPAVAFRNIFRNLRRSILCAVAIAVSAMAIMALLSLLETMETDMATNLTSYYTGEVRIRHAEYEKYERYNPLHLSLDTEAVISVASDVGGVKAATARINFPANLYIDGQNNGAMGVGVDFATEQAFIDFSAIVDEGRIPKPGANELLMGKFLAHDLGLSLGDKVTMLTSTALRGSNAMTFTIVGIASFPVGGLSAKTVYIPIDRAQYLLRMEGKTQEVLLLTEDGYRERDVAQAVETALEEYLSLETETRAWKDLNMMYSFLSIAKFIYYVMGAIFFVLGSTVIINTTMMVIYERIREIGTLGALGMQGKELTRLFLLEGTFISIAGSTLGTLVGVLIVFILSKTGINFTEAMSGVDMEISSILFPRVNWFTALYVWIYAIIISSLSTLIPSRKASKIQIVEALRYV</sequence>
<comment type="subcellular location">
    <subcellularLocation>
        <location evidence="1">Cell membrane</location>
        <topology evidence="1">Multi-pass membrane protein</topology>
    </subcellularLocation>
</comment>
<reference evidence="10 11" key="2">
    <citation type="submission" date="2018-09" db="EMBL/GenBank/DDBJ databases">
        <title>Genome of Sphaerochaeta halotolerans strain 4-11.</title>
        <authorList>
            <person name="Nazina T.N."/>
            <person name="Sokolova D.S."/>
        </authorList>
    </citation>
    <scope>NUCLEOTIDE SEQUENCE [LARGE SCALE GENOMIC DNA]</scope>
    <source>
        <strain evidence="10 11">4-11</strain>
    </source>
</reference>
<comment type="similarity">
    <text evidence="2">Belongs to the ABC-4 integral membrane protein family. LolC/E subfamily.</text>
</comment>
<dbReference type="InterPro" id="IPR051447">
    <property type="entry name" value="Lipoprotein-release_system"/>
</dbReference>
<feature type="transmembrane region" description="Helical" evidence="7">
    <location>
        <begin position="271"/>
        <end position="297"/>
    </location>
</feature>
<keyword evidence="6 7" id="KW-0472">Membrane</keyword>
<gene>
    <name evidence="10" type="ORF">DYP60_03545</name>
</gene>
<feature type="domain" description="ABC3 transporter permease C-terminal" evidence="8">
    <location>
        <begin position="275"/>
        <end position="404"/>
    </location>
</feature>
<accession>A0A372MK62</accession>
<dbReference type="Proteomes" id="UP000264002">
    <property type="component" value="Unassembled WGS sequence"/>
</dbReference>
<dbReference type="GO" id="GO:0098797">
    <property type="term" value="C:plasma membrane protein complex"/>
    <property type="evidence" value="ECO:0007669"/>
    <property type="project" value="TreeGrafter"/>
</dbReference>
<reference evidence="11" key="1">
    <citation type="submission" date="2018-08" db="EMBL/GenBank/DDBJ databases">
        <authorList>
            <person name="Grouzdev D.S."/>
            <person name="Krutkina M.S."/>
        </authorList>
    </citation>
    <scope>NUCLEOTIDE SEQUENCE [LARGE SCALE GENOMIC DNA]</scope>
    <source>
        <strain evidence="11">4-11</strain>
    </source>
</reference>
<feature type="domain" description="MacB-like periplasmic core" evidence="9">
    <location>
        <begin position="20"/>
        <end position="241"/>
    </location>
</feature>
<dbReference type="Pfam" id="PF12704">
    <property type="entry name" value="MacB_PCD"/>
    <property type="match status" value="1"/>
</dbReference>
<keyword evidence="3" id="KW-1003">Cell membrane</keyword>
<keyword evidence="5 7" id="KW-1133">Transmembrane helix</keyword>
<dbReference type="EMBL" id="QUWK01000003">
    <property type="protein sequence ID" value="RFU95560.1"/>
    <property type="molecule type" value="Genomic_DNA"/>
</dbReference>